<sequence>MVTQAVPARQRLDPALVLLWGAGSTAAVVLLALGWSLGSTIAGIPVALALVLALAQSASIVLAIVIPRIAMALSVAAVIGFAIVSSADGTSPWPVAVTTMIAQALVVLIATVRSSWLVGLAGWAAAVVGALVVALTPLRASVTANDATADLIVFASMTGAVLIAGVLVTRWQAVRAQLARERQVSASELARREIAEERTRIARELHDVVAHGMSAIQVQASSAKYRLPSLSEEAAAEFDDLAATARTAMGEMRRLLGVLRSEDAAAETAPQPSVADVPALVNRAVRAGTPTTLEDQAAGPNAPLDPAVSLTVYRIVQESLSNVARHSTGARTAVVIDRRDRRIDVEVRNEAATGRPSAAPAPDAGGHGIRGMRERAVLLGGTLEAERTADGGFVVRASLPLAVARGARAESAAQADPEGTA</sequence>
<dbReference type="RefSeq" id="WP_271177021.1">
    <property type="nucleotide sequence ID" value="NZ_BAAAJO010000005.1"/>
</dbReference>
<feature type="transmembrane region" description="Helical" evidence="10">
    <location>
        <begin position="93"/>
        <end position="110"/>
    </location>
</feature>
<evidence type="ECO:0000256" key="10">
    <source>
        <dbReference type="SAM" id="Phobius"/>
    </source>
</evidence>
<evidence type="ECO:0000259" key="11">
    <source>
        <dbReference type="Pfam" id="PF07730"/>
    </source>
</evidence>
<keyword evidence="10" id="KW-0472">Membrane</keyword>
<evidence type="ECO:0000256" key="1">
    <source>
        <dbReference type="ARBA" id="ARBA00000085"/>
    </source>
</evidence>
<keyword evidence="7" id="KW-0067">ATP-binding</keyword>
<proteinExistence type="predicted"/>
<feature type="domain" description="Signal transduction histidine kinase subgroup 3 dimerisation and phosphoacceptor" evidence="11">
    <location>
        <begin position="197"/>
        <end position="262"/>
    </location>
</feature>
<dbReference type="SUPFAM" id="SSF55874">
    <property type="entry name" value="ATPase domain of HSP90 chaperone/DNA topoisomerase II/histidine kinase"/>
    <property type="match status" value="1"/>
</dbReference>
<dbReference type="InterPro" id="IPR036890">
    <property type="entry name" value="HATPase_C_sf"/>
</dbReference>
<dbReference type="CDD" id="cd16917">
    <property type="entry name" value="HATPase_UhpB-NarQ-NarX-like"/>
    <property type="match status" value="1"/>
</dbReference>
<evidence type="ECO:0000256" key="9">
    <source>
        <dbReference type="SAM" id="MobiDB-lite"/>
    </source>
</evidence>
<feature type="transmembrane region" description="Helical" evidence="10">
    <location>
        <begin position="117"/>
        <end position="139"/>
    </location>
</feature>
<feature type="transmembrane region" description="Helical" evidence="10">
    <location>
        <begin position="151"/>
        <end position="173"/>
    </location>
</feature>
<keyword evidence="5" id="KW-0547">Nucleotide-binding</keyword>
<accession>A0A9W6M002</accession>
<keyword evidence="3" id="KW-0597">Phosphoprotein</keyword>
<organism evidence="12 13">
    <name type="scientific">Leifsonia poae</name>
    <dbReference type="NCBI Taxonomy" id="110933"/>
    <lineage>
        <taxon>Bacteria</taxon>
        <taxon>Bacillati</taxon>
        <taxon>Actinomycetota</taxon>
        <taxon>Actinomycetes</taxon>
        <taxon>Micrococcales</taxon>
        <taxon>Microbacteriaceae</taxon>
        <taxon>Leifsonia</taxon>
    </lineage>
</organism>
<keyword evidence="8" id="KW-0902">Two-component regulatory system</keyword>
<reference evidence="12" key="2">
    <citation type="submission" date="2023-01" db="EMBL/GenBank/DDBJ databases">
        <authorList>
            <person name="Sun Q."/>
            <person name="Evtushenko L."/>
        </authorList>
    </citation>
    <scope>NUCLEOTIDE SEQUENCE</scope>
    <source>
        <strain evidence="12">VKM Ac-1401</strain>
    </source>
</reference>
<protein>
    <recommendedName>
        <fullName evidence="2">histidine kinase</fullName>
        <ecNumber evidence="2">2.7.13.3</ecNumber>
    </recommendedName>
</protein>
<dbReference type="InterPro" id="IPR050482">
    <property type="entry name" value="Sensor_HK_TwoCompSys"/>
</dbReference>
<dbReference type="Gene3D" id="3.30.565.10">
    <property type="entry name" value="Histidine kinase-like ATPase, C-terminal domain"/>
    <property type="match status" value="1"/>
</dbReference>
<evidence type="ECO:0000256" key="6">
    <source>
        <dbReference type="ARBA" id="ARBA00022777"/>
    </source>
</evidence>
<dbReference type="EC" id="2.7.13.3" evidence="2"/>
<keyword evidence="4" id="KW-0808">Transferase</keyword>
<dbReference type="GO" id="GO:0000155">
    <property type="term" value="F:phosphorelay sensor kinase activity"/>
    <property type="evidence" value="ECO:0007669"/>
    <property type="project" value="InterPro"/>
</dbReference>
<dbReference type="PANTHER" id="PTHR24421">
    <property type="entry name" value="NITRATE/NITRITE SENSOR PROTEIN NARX-RELATED"/>
    <property type="match status" value="1"/>
</dbReference>
<dbReference type="PANTHER" id="PTHR24421:SF10">
    <property type="entry name" value="NITRATE_NITRITE SENSOR PROTEIN NARQ"/>
    <property type="match status" value="1"/>
</dbReference>
<keyword evidence="10" id="KW-1133">Transmembrane helix</keyword>
<evidence type="ECO:0000256" key="2">
    <source>
        <dbReference type="ARBA" id="ARBA00012438"/>
    </source>
</evidence>
<dbReference type="InterPro" id="IPR011712">
    <property type="entry name" value="Sig_transdc_His_kin_sub3_dim/P"/>
</dbReference>
<evidence type="ECO:0000256" key="3">
    <source>
        <dbReference type="ARBA" id="ARBA00022553"/>
    </source>
</evidence>
<evidence type="ECO:0000313" key="13">
    <source>
        <dbReference type="Proteomes" id="UP001142372"/>
    </source>
</evidence>
<feature type="region of interest" description="Disordered" evidence="9">
    <location>
        <begin position="349"/>
        <end position="369"/>
    </location>
</feature>
<dbReference type="Proteomes" id="UP001142372">
    <property type="component" value="Unassembled WGS sequence"/>
</dbReference>
<dbReference type="GO" id="GO:0005524">
    <property type="term" value="F:ATP binding"/>
    <property type="evidence" value="ECO:0007669"/>
    <property type="project" value="UniProtKB-KW"/>
</dbReference>
<evidence type="ECO:0000256" key="8">
    <source>
        <dbReference type="ARBA" id="ARBA00023012"/>
    </source>
</evidence>
<reference evidence="12" key="1">
    <citation type="journal article" date="2014" name="Int. J. Syst. Evol. Microbiol.">
        <title>Complete genome sequence of Corynebacterium casei LMG S-19264T (=DSM 44701T), isolated from a smear-ripened cheese.</title>
        <authorList>
            <consortium name="US DOE Joint Genome Institute (JGI-PGF)"/>
            <person name="Walter F."/>
            <person name="Albersmeier A."/>
            <person name="Kalinowski J."/>
            <person name="Ruckert C."/>
        </authorList>
    </citation>
    <scope>NUCLEOTIDE SEQUENCE</scope>
    <source>
        <strain evidence="12">VKM Ac-1401</strain>
    </source>
</reference>
<evidence type="ECO:0000256" key="4">
    <source>
        <dbReference type="ARBA" id="ARBA00022679"/>
    </source>
</evidence>
<evidence type="ECO:0000256" key="7">
    <source>
        <dbReference type="ARBA" id="ARBA00022840"/>
    </source>
</evidence>
<dbReference type="GO" id="GO:0016020">
    <property type="term" value="C:membrane"/>
    <property type="evidence" value="ECO:0007669"/>
    <property type="project" value="InterPro"/>
</dbReference>
<dbReference type="AlphaFoldDB" id="A0A9W6M002"/>
<feature type="transmembrane region" description="Helical" evidence="10">
    <location>
        <begin position="41"/>
        <end position="62"/>
    </location>
</feature>
<name>A0A9W6M002_9MICO</name>
<keyword evidence="13" id="KW-1185">Reference proteome</keyword>
<evidence type="ECO:0000313" key="12">
    <source>
        <dbReference type="EMBL" id="GLJ76366.1"/>
    </source>
</evidence>
<dbReference type="GO" id="GO:0046983">
    <property type="term" value="F:protein dimerization activity"/>
    <property type="evidence" value="ECO:0007669"/>
    <property type="project" value="InterPro"/>
</dbReference>
<feature type="transmembrane region" description="Helical" evidence="10">
    <location>
        <begin position="12"/>
        <end position="35"/>
    </location>
</feature>
<comment type="caution">
    <text evidence="12">The sequence shown here is derived from an EMBL/GenBank/DDBJ whole genome shotgun (WGS) entry which is preliminary data.</text>
</comment>
<dbReference type="Pfam" id="PF07730">
    <property type="entry name" value="HisKA_3"/>
    <property type="match status" value="1"/>
</dbReference>
<feature type="transmembrane region" description="Helical" evidence="10">
    <location>
        <begin position="69"/>
        <end position="87"/>
    </location>
</feature>
<dbReference type="EMBL" id="BSEN01000006">
    <property type="protein sequence ID" value="GLJ76366.1"/>
    <property type="molecule type" value="Genomic_DNA"/>
</dbReference>
<evidence type="ECO:0000256" key="5">
    <source>
        <dbReference type="ARBA" id="ARBA00022741"/>
    </source>
</evidence>
<keyword evidence="6" id="KW-0418">Kinase</keyword>
<dbReference type="Gene3D" id="1.20.5.1930">
    <property type="match status" value="1"/>
</dbReference>
<gene>
    <name evidence="12" type="ORF">GCM10017584_19400</name>
</gene>
<keyword evidence="10" id="KW-0812">Transmembrane</keyword>
<comment type="catalytic activity">
    <reaction evidence="1">
        <text>ATP + protein L-histidine = ADP + protein N-phospho-L-histidine.</text>
        <dbReference type="EC" id="2.7.13.3"/>
    </reaction>
</comment>